<sequence>MIRNGKPISHSNAGGVFGSLIAFAVAFVCFLGSLYAMSFWSLDSAWVPGLIALALSVVAFMIPKQILGGSDSVDPVVVHTPHAEAERHGH</sequence>
<reference evidence="2 3" key="1">
    <citation type="submission" date="2020-08" db="EMBL/GenBank/DDBJ databases">
        <title>Sequencing the genomes of 1000 actinobacteria strains.</title>
        <authorList>
            <person name="Klenk H.-P."/>
        </authorList>
    </citation>
    <scope>NUCLEOTIDE SEQUENCE [LARGE SCALE GENOMIC DNA]</scope>
    <source>
        <strain evidence="2 3">DSM 23974</strain>
    </source>
</reference>
<keyword evidence="1" id="KW-1133">Transmembrane helix</keyword>
<proteinExistence type="predicted"/>
<feature type="transmembrane region" description="Helical" evidence="1">
    <location>
        <begin position="44"/>
        <end position="62"/>
    </location>
</feature>
<dbReference type="AlphaFoldDB" id="A0A7W7GM45"/>
<keyword evidence="3" id="KW-1185">Reference proteome</keyword>
<evidence type="ECO:0000313" key="3">
    <source>
        <dbReference type="Proteomes" id="UP000540191"/>
    </source>
</evidence>
<name>A0A7W7GM45_9MICC</name>
<evidence type="ECO:0000313" key="2">
    <source>
        <dbReference type="EMBL" id="MBB4734646.1"/>
    </source>
</evidence>
<feature type="transmembrane region" description="Helical" evidence="1">
    <location>
        <begin position="12"/>
        <end position="38"/>
    </location>
</feature>
<keyword evidence="1" id="KW-0472">Membrane</keyword>
<comment type="caution">
    <text evidence="2">The sequence shown here is derived from an EMBL/GenBank/DDBJ whole genome shotgun (WGS) entry which is preliminary data.</text>
</comment>
<evidence type="ECO:0000256" key="1">
    <source>
        <dbReference type="SAM" id="Phobius"/>
    </source>
</evidence>
<dbReference type="EMBL" id="JACHNA010000001">
    <property type="protein sequence ID" value="MBB4734646.1"/>
    <property type="molecule type" value="Genomic_DNA"/>
</dbReference>
<protein>
    <submittedName>
        <fullName evidence="2">Uncharacterized protein</fullName>
    </submittedName>
</protein>
<dbReference type="Proteomes" id="UP000540191">
    <property type="component" value="Unassembled WGS sequence"/>
</dbReference>
<gene>
    <name evidence="2" type="ORF">HDA30_000154</name>
</gene>
<keyword evidence="1" id="KW-0812">Transmembrane</keyword>
<dbReference type="RefSeq" id="WP_184240800.1">
    <property type="nucleotide sequence ID" value="NZ_JACHNA010000001.1"/>
</dbReference>
<accession>A0A7W7GM45</accession>
<organism evidence="2 3">
    <name type="scientific">Micrococcus cohnii</name>
    <dbReference type="NCBI Taxonomy" id="993416"/>
    <lineage>
        <taxon>Bacteria</taxon>
        <taxon>Bacillati</taxon>
        <taxon>Actinomycetota</taxon>
        <taxon>Actinomycetes</taxon>
        <taxon>Micrococcales</taxon>
        <taxon>Micrococcaceae</taxon>
        <taxon>Micrococcus</taxon>
    </lineage>
</organism>